<feature type="compositionally biased region" description="Low complexity" evidence="7">
    <location>
        <begin position="17"/>
        <end position="27"/>
    </location>
</feature>
<feature type="transmembrane region" description="Helical" evidence="8">
    <location>
        <begin position="297"/>
        <end position="324"/>
    </location>
</feature>
<evidence type="ECO:0000313" key="10">
    <source>
        <dbReference type="RefSeq" id="XP_037893458.1"/>
    </source>
</evidence>
<comment type="subcellular location">
    <subcellularLocation>
        <location evidence="1">Membrane</location>
        <topology evidence="1">Multi-pass membrane protein</topology>
    </subcellularLocation>
</comment>
<dbReference type="GO" id="GO:0005886">
    <property type="term" value="C:plasma membrane"/>
    <property type="evidence" value="ECO:0007669"/>
    <property type="project" value="TreeGrafter"/>
</dbReference>
<sequence length="596" mass="66323">MSVNKAYSADQNGEAPTTSAGTSNGSTTNLPAHLQRQIVATEQTHLKASTKQAYFADEKITIPQNDRVGFSWHKLWAFTGPGFLMSIAYLDPGNIESDLQSGAIAKYKILWVLLWATILGLLMQRLAARLGVVTGLHLAEMCYRQYKKLPRLILWVMIEIAIIGSDMQEVIGTAIAIYLLSNKFVPLWLGTLITIVDTFTFLFLDKYGLRKLEFLFGVLITIMAVTFGYEYIVSAPDQMEVIKGMFIPWCKDCNSRVLLQAVGVVGAVIMPHNLYLHSALVKSRDIDRRQSAKVREANYYFFIEASVALFVSFIINLFVVAVFAHGMYGQTNNDVLEVCQNRSMYEDAKNSFVDNNNGNDLIDADLYKGGLFLGCTFGAAAMFIWGIGILAAGQSSTMTGTYAGQFSMEGFLNLQWPRWRRVLFTRLIAIVPTFLLAFFSRMEDLTNMNDILNAVMSLQLPFAAIPTIAFTSCTAIMGEFVNGLGNKVVSVLLTMIVIGVNLYFVINQVEALNVTGVILAVVCVFAILYLLFNLYLVIHMAACMGNRFLTNSQLIQKYVLPSQNSFSIKNANSTYVSDLNLCDNETSIFSLSYRNI</sequence>
<evidence type="ECO:0000256" key="5">
    <source>
        <dbReference type="ARBA" id="ARBA00022989"/>
    </source>
</evidence>
<protein>
    <submittedName>
        <fullName evidence="10 11">Protein Malvolio isoform X1</fullName>
    </submittedName>
</protein>
<keyword evidence="6 8" id="KW-0472">Membrane</keyword>
<evidence type="ECO:0000256" key="2">
    <source>
        <dbReference type="ARBA" id="ARBA00006670"/>
    </source>
</evidence>
<feature type="transmembrane region" description="Helical" evidence="8">
    <location>
        <begin position="423"/>
        <end position="440"/>
    </location>
</feature>
<evidence type="ECO:0000256" key="3">
    <source>
        <dbReference type="ARBA" id="ARBA00022448"/>
    </source>
</evidence>
<feature type="transmembrane region" description="Helical" evidence="8">
    <location>
        <begin position="460"/>
        <end position="481"/>
    </location>
</feature>
<feature type="transmembrane region" description="Helical" evidence="8">
    <location>
        <begin position="488"/>
        <end position="506"/>
    </location>
</feature>
<evidence type="ECO:0000313" key="11">
    <source>
        <dbReference type="RefSeq" id="XP_037893459.1"/>
    </source>
</evidence>
<evidence type="ECO:0000256" key="1">
    <source>
        <dbReference type="ARBA" id="ARBA00004141"/>
    </source>
</evidence>
<keyword evidence="4 8" id="KW-0812">Transmembrane</keyword>
<dbReference type="PANTHER" id="PTHR11706">
    <property type="entry name" value="SOLUTE CARRIER PROTEIN FAMILY 11 MEMBER"/>
    <property type="match status" value="1"/>
</dbReference>
<feature type="transmembrane region" description="Helical" evidence="8">
    <location>
        <begin position="152"/>
        <end position="179"/>
    </location>
</feature>
<gene>
    <name evidence="10 11" type="primary">LOC119639857</name>
</gene>
<evidence type="ECO:0000256" key="8">
    <source>
        <dbReference type="SAM" id="Phobius"/>
    </source>
</evidence>
<dbReference type="RefSeq" id="XP_037893459.1">
    <property type="nucleotide sequence ID" value="XM_038037531.1"/>
</dbReference>
<proteinExistence type="inferred from homology"/>
<keyword evidence="3" id="KW-0813">Transport</keyword>
<dbReference type="InterPro" id="IPR001046">
    <property type="entry name" value="NRAMP_fam"/>
</dbReference>
<dbReference type="PANTHER" id="PTHR11706:SF33">
    <property type="entry name" value="NATURAL RESISTANCE-ASSOCIATED MACROPHAGE PROTEIN 2"/>
    <property type="match status" value="1"/>
</dbReference>
<dbReference type="NCBIfam" id="TIGR01197">
    <property type="entry name" value="nramp"/>
    <property type="match status" value="1"/>
</dbReference>
<accession>A0A9C5ZC94</accession>
<feature type="transmembrane region" description="Helical" evidence="8">
    <location>
        <begin position="257"/>
        <end position="276"/>
    </location>
</feature>
<evidence type="ECO:0000313" key="9">
    <source>
        <dbReference type="Proteomes" id="UP000092443"/>
    </source>
</evidence>
<reference evidence="10 11" key="1">
    <citation type="submission" date="2025-04" db="UniProtKB">
        <authorList>
            <consortium name="RefSeq"/>
        </authorList>
    </citation>
    <scope>IDENTIFICATION</scope>
    <source>
        <tissue evidence="10 11">Whole body pupa</tissue>
    </source>
</reference>
<dbReference type="GeneID" id="119639857"/>
<dbReference type="GO" id="GO:0005384">
    <property type="term" value="F:manganese ion transmembrane transporter activity"/>
    <property type="evidence" value="ECO:0007669"/>
    <property type="project" value="TreeGrafter"/>
</dbReference>
<dbReference type="NCBIfam" id="NF037982">
    <property type="entry name" value="Nramp_1"/>
    <property type="match status" value="1"/>
</dbReference>
<evidence type="ECO:0000256" key="7">
    <source>
        <dbReference type="SAM" id="MobiDB-lite"/>
    </source>
</evidence>
<dbReference type="GO" id="GO:0010008">
    <property type="term" value="C:endosome membrane"/>
    <property type="evidence" value="ECO:0007669"/>
    <property type="project" value="TreeGrafter"/>
</dbReference>
<keyword evidence="9" id="KW-1185">Reference proteome</keyword>
<feature type="transmembrane region" description="Helical" evidence="8">
    <location>
        <begin position="371"/>
        <end position="392"/>
    </location>
</feature>
<feature type="transmembrane region" description="Helical" evidence="8">
    <location>
        <begin position="110"/>
        <end position="132"/>
    </location>
</feature>
<dbReference type="KEGG" id="gfs:119639857"/>
<dbReference type="RefSeq" id="XP_037893458.1">
    <property type="nucleotide sequence ID" value="XM_038037530.1"/>
</dbReference>
<comment type="similarity">
    <text evidence="2">Belongs to the NRAMP family.</text>
</comment>
<feature type="transmembrane region" description="Helical" evidence="8">
    <location>
        <begin position="72"/>
        <end position="90"/>
    </location>
</feature>
<organism evidence="9 11">
    <name type="scientific">Glossina fuscipes</name>
    <dbReference type="NCBI Taxonomy" id="7396"/>
    <lineage>
        <taxon>Eukaryota</taxon>
        <taxon>Metazoa</taxon>
        <taxon>Ecdysozoa</taxon>
        <taxon>Arthropoda</taxon>
        <taxon>Hexapoda</taxon>
        <taxon>Insecta</taxon>
        <taxon>Pterygota</taxon>
        <taxon>Neoptera</taxon>
        <taxon>Endopterygota</taxon>
        <taxon>Diptera</taxon>
        <taxon>Brachycera</taxon>
        <taxon>Muscomorpha</taxon>
        <taxon>Hippoboscoidea</taxon>
        <taxon>Glossinidae</taxon>
        <taxon>Glossina</taxon>
    </lineage>
</organism>
<feature type="transmembrane region" description="Helical" evidence="8">
    <location>
        <begin position="185"/>
        <end position="205"/>
    </location>
</feature>
<feature type="transmembrane region" description="Helical" evidence="8">
    <location>
        <begin position="212"/>
        <end position="232"/>
    </location>
</feature>
<dbReference type="GO" id="GO:0005381">
    <property type="term" value="F:iron ion transmembrane transporter activity"/>
    <property type="evidence" value="ECO:0007669"/>
    <property type="project" value="TreeGrafter"/>
</dbReference>
<dbReference type="AlphaFoldDB" id="A0A9C5ZC94"/>
<evidence type="ECO:0000256" key="6">
    <source>
        <dbReference type="ARBA" id="ARBA00023136"/>
    </source>
</evidence>
<feature type="compositionally biased region" description="Polar residues" evidence="7">
    <location>
        <begin position="1"/>
        <end position="16"/>
    </location>
</feature>
<name>A0A9C5ZC94_9MUSC</name>
<feature type="region of interest" description="Disordered" evidence="7">
    <location>
        <begin position="1"/>
        <end position="27"/>
    </location>
</feature>
<dbReference type="PRINTS" id="PR00447">
    <property type="entry name" value="NATRESASSCMP"/>
</dbReference>
<feature type="transmembrane region" description="Helical" evidence="8">
    <location>
        <begin position="512"/>
        <end position="538"/>
    </location>
</feature>
<dbReference type="GO" id="GO:0015086">
    <property type="term" value="F:cadmium ion transmembrane transporter activity"/>
    <property type="evidence" value="ECO:0007669"/>
    <property type="project" value="TreeGrafter"/>
</dbReference>
<dbReference type="HAMAP" id="MF_00221">
    <property type="entry name" value="NRAMP"/>
    <property type="match status" value="1"/>
</dbReference>
<keyword evidence="5 8" id="KW-1133">Transmembrane helix</keyword>
<dbReference type="Proteomes" id="UP000092443">
    <property type="component" value="Unplaced"/>
</dbReference>
<evidence type="ECO:0000256" key="4">
    <source>
        <dbReference type="ARBA" id="ARBA00022692"/>
    </source>
</evidence>
<dbReference type="Pfam" id="PF01566">
    <property type="entry name" value="Nramp"/>
    <property type="match status" value="1"/>
</dbReference>